<name>A0A0F9DHN9_9ZZZZ</name>
<accession>A0A0F9DHN9</accession>
<dbReference type="AlphaFoldDB" id="A0A0F9DHN9"/>
<reference evidence="1" key="1">
    <citation type="journal article" date="2015" name="Nature">
        <title>Complex archaea that bridge the gap between prokaryotes and eukaryotes.</title>
        <authorList>
            <person name="Spang A."/>
            <person name="Saw J.H."/>
            <person name="Jorgensen S.L."/>
            <person name="Zaremba-Niedzwiedzka K."/>
            <person name="Martijn J."/>
            <person name="Lind A.E."/>
            <person name="van Eijk R."/>
            <person name="Schleper C."/>
            <person name="Guy L."/>
            <person name="Ettema T.J."/>
        </authorList>
    </citation>
    <scope>NUCLEOTIDE SEQUENCE</scope>
</reference>
<protein>
    <submittedName>
        <fullName evidence="1">Uncharacterized protein</fullName>
    </submittedName>
</protein>
<comment type="caution">
    <text evidence="1">The sequence shown here is derived from an EMBL/GenBank/DDBJ whole genome shotgun (WGS) entry which is preliminary data.</text>
</comment>
<evidence type="ECO:0000313" key="1">
    <source>
        <dbReference type="EMBL" id="KKL61213.1"/>
    </source>
</evidence>
<dbReference type="EMBL" id="LAZR01028888">
    <property type="protein sequence ID" value="KKL61213.1"/>
    <property type="molecule type" value="Genomic_DNA"/>
</dbReference>
<organism evidence="1">
    <name type="scientific">marine sediment metagenome</name>
    <dbReference type="NCBI Taxonomy" id="412755"/>
    <lineage>
        <taxon>unclassified sequences</taxon>
        <taxon>metagenomes</taxon>
        <taxon>ecological metagenomes</taxon>
    </lineage>
</organism>
<proteinExistence type="predicted"/>
<gene>
    <name evidence="1" type="ORF">LCGC14_2197590</name>
</gene>
<sequence>MNGIDILLNELTDFANDVFWEEGCRQFGHLEDFDMAVYMRIRWWFFVHQN</sequence>